<keyword evidence="3" id="KW-1185">Reference proteome</keyword>
<gene>
    <name evidence="2" type="ORF">I9W82_002801</name>
</gene>
<proteinExistence type="predicted"/>
<dbReference type="PANTHER" id="PTHR31904:SF1">
    <property type="entry name" value="BYPASS OF STOP CODON PROTEIN 5-RELATED"/>
    <property type="match status" value="1"/>
</dbReference>
<dbReference type="Pfam" id="PF04426">
    <property type="entry name" value="Bul1_C"/>
    <property type="match status" value="1"/>
</dbReference>
<sequence length="227" mass="26148">MPESSIVLDCYPHEVLCEIVNYAGVKNLFQLLDDSFLNSNGSVKRAVNKAIREISSYDYNNKGTADFKNADEVKRFDNHCVNEKLDVVLNLCYDVQTARDLRELQDVLTTFQPSDKTMLQLRIDFSECYLQDVSFASDGTKYNSVKQAPWRKQVETKDFEEKYVKQLVITADMGSLEIRPLRSTDFCLVPDFQNCMIARVYYLKIDVRLQSGEKLSLRVPVVLQRSV</sequence>
<dbReference type="PANTHER" id="PTHR31904">
    <property type="entry name" value="BYPASS OF STOP CODON PROTEIN 5-RELATED"/>
    <property type="match status" value="1"/>
</dbReference>
<dbReference type="EMBL" id="JAEOAQ010000003">
    <property type="protein sequence ID" value="KAG5419034.1"/>
    <property type="molecule type" value="Genomic_DNA"/>
</dbReference>
<evidence type="ECO:0000313" key="2">
    <source>
        <dbReference type="EMBL" id="KAG5419034.1"/>
    </source>
</evidence>
<protein>
    <recommendedName>
        <fullName evidence="1">Bul1 C-terminal domain-containing protein</fullName>
    </recommendedName>
</protein>
<reference evidence="2 3" key="1">
    <citation type="submission" date="2020-12" db="EMBL/GenBank/DDBJ databases">
        <title>Effect of drift, selection, and recombination on the evolution of hybrid genomes in Candida yeast pathogens.</title>
        <authorList>
            <person name="Mixao V."/>
            <person name="Ksiezopolska E."/>
            <person name="Saus E."/>
            <person name="Boekhout T."/>
            <person name="Gacser A."/>
            <person name="Gabaldon T."/>
        </authorList>
    </citation>
    <scope>NUCLEOTIDE SEQUENCE [LARGE SCALE GENOMIC DNA]</scope>
    <source>
        <strain evidence="2 3">BP57</strain>
    </source>
</reference>
<dbReference type="AlphaFoldDB" id="A0A8H7ZEF4"/>
<dbReference type="GeneID" id="93651430"/>
<organism evidence="2 3">
    <name type="scientific">Candida metapsilosis</name>
    <dbReference type="NCBI Taxonomy" id="273372"/>
    <lineage>
        <taxon>Eukaryota</taxon>
        <taxon>Fungi</taxon>
        <taxon>Dikarya</taxon>
        <taxon>Ascomycota</taxon>
        <taxon>Saccharomycotina</taxon>
        <taxon>Pichiomycetes</taxon>
        <taxon>Debaryomycetaceae</taxon>
        <taxon>Candida/Lodderomyces clade</taxon>
        <taxon>Candida</taxon>
    </lineage>
</organism>
<dbReference type="Proteomes" id="UP000669133">
    <property type="component" value="Unassembled WGS sequence"/>
</dbReference>
<dbReference type="InterPro" id="IPR022794">
    <property type="entry name" value="Bul1_C"/>
</dbReference>
<evidence type="ECO:0000313" key="3">
    <source>
        <dbReference type="Proteomes" id="UP000669133"/>
    </source>
</evidence>
<comment type="caution">
    <text evidence="2">The sequence shown here is derived from an EMBL/GenBank/DDBJ whole genome shotgun (WGS) entry which is preliminary data.</text>
</comment>
<evidence type="ECO:0000259" key="1">
    <source>
        <dbReference type="Pfam" id="PF04426"/>
    </source>
</evidence>
<dbReference type="InterPro" id="IPR039634">
    <property type="entry name" value="Bul1-like"/>
</dbReference>
<dbReference type="OrthoDB" id="4026462at2759"/>
<accession>A0A8H7ZEF4</accession>
<name>A0A8H7ZEF4_9ASCO</name>
<feature type="domain" description="Bul1 C-terminal" evidence="1">
    <location>
        <begin position="84"/>
        <end position="224"/>
    </location>
</feature>
<dbReference type="RefSeq" id="XP_067548150.1">
    <property type="nucleotide sequence ID" value="XM_067691697.1"/>
</dbReference>